<evidence type="ECO:0000256" key="1">
    <source>
        <dbReference type="ARBA" id="ARBA00004123"/>
    </source>
</evidence>
<dbReference type="OrthoDB" id="3863715at2759"/>
<comment type="subcellular location">
    <subcellularLocation>
        <location evidence="1">Nucleus</location>
    </subcellularLocation>
</comment>
<accession>A0A7R9FQX6</accession>
<dbReference type="GO" id="GO:0003677">
    <property type="term" value="F:DNA binding"/>
    <property type="evidence" value="ECO:0007669"/>
    <property type="project" value="InterPro"/>
</dbReference>
<dbReference type="GO" id="GO:0005634">
    <property type="term" value="C:nucleus"/>
    <property type="evidence" value="ECO:0007669"/>
    <property type="project" value="UniProtKB-SubCell"/>
</dbReference>
<dbReference type="PANTHER" id="PTHR46068:SF1">
    <property type="entry name" value="TRANSPOSASE IS30-LIKE HTH DOMAIN-CONTAINING PROTEIN"/>
    <property type="match status" value="1"/>
</dbReference>
<dbReference type="GO" id="GO:0006355">
    <property type="term" value="P:regulation of DNA-templated transcription"/>
    <property type="evidence" value="ECO:0007669"/>
    <property type="project" value="InterPro"/>
</dbReference>
<dbReference type="InterPro" id="IPR036388">
    <property type="entry name" value="WH-like_DNA-bd_sf"/>
</dbReference>
<dbReference type="Proteomes" id="UP000677054">
    <property type="component" value="Unassembled WGS sequence"/>
</dbReference>
<dbReference type="InterPro" id="IPR009057">
    <property type="entry name" value="Homeodomain-like_sf"/>
</dbReference>
<dbReference type="SMART" id="SM00343">
    <property type="entry name" value="ZnF_C2HC"/>
    <property type="match status" value="2"/>
</dbReference>
<evidence type="ECO:0000256" key="2">
    <source>
        <dbReference type="ARBA" id="ARBA00022724"/>
    </source>
</evidence>
<dbReference type="SUPFAM" id="SSF46689">
    <property type="entry name" value="Homeodomain-like"/>
    <property type="match status" value="1"/>
</dbReference>
<dbReference type="PROSITE" id="PS51057">
    <property type="entry name" value="PAIRED_2"/>
    <property type="match status" value="1"/>
</dbReference>
<dbReference type="InterPro" id="IPR001878">
    <property type="entry name" value="Znf_CCHC"/>
</dbReference>
<dbReference type="EMBL" id="LR903209">
    <property type="protein sequence ID" value="CAD7251638.1"/>
    <property type="molecule type" value="Genomic_DNA"/>
</dbReference>
<organism evidence="5">
    <name type="scientific">Darwinula stevensoni</name>
    <dbReference type="NCBI Taxonomy" id="69355"/>
    <lineage>
        <taxon>Eukaryota</taxon>
        <taxon>Metazoa</taxon>
        <taxon>Ecdysozoa</taxon>
        <taxon>Arthropoda</taxon>
        <taxon>Crustacea</taxon>
        <taxon>Oligostraca</taxon>
        <taxon>Ostracoda</taxon>
        <taxon>Podocopa</taxon>
        <taxon>Podocopida</taxon>
        <taxon>Darwinulocopina</taxon>
        <taxon>Darwinuloidea</taxon>
        <taxon>Darwinulidae</taxon>
        <taxon>Darwinula</taxon>
    </lineage>
</organism>
<keyword evidence="2" id="KW-0563">Paired box</keyword>
<dbReference type="Gene3D" id="1.10.10.10">
    <property type="entry name" value="Winged helix-like DNA-binding domain superfamily/Winged helix DNA-binding domain"/>
    <property type="match status" value="1"/>
</dbReference>
<reference evidence="5" key="1">
    <citation type="submission" date="2020-11" db="EMBL/GenBank/DDBJ databases">
        <authorList>
            <person name="Tran Van P."/>
        </authorList>
    </citation>
    <scope>NUCLEOTIDE SEQUENCE</scope>
</reference>
<evidence type="ECO:0000313" key="6">
    <source>
        <dbReference type="Proteomes" id="UP000677054"/>
    </source>
</evidence>
<evidence type="ECO:0000256" key="3">
    <source>
        <dbReference type="SAM" id="MobiDB-lite"/>
    </source>
</evidence>
<dbReference type="InterPro" id="IPR036875">
    <property type="entry name" value="Znf_CCHC_sf"/>
</dbReference>
<evidence type="ECO:0000259" key="4">
    <source>
        <dbReference type="PROSITE" id="PS51057"/>
    </source>
</evidence>
<sequence length="225" mass="24978">MSIKSNRDVIVRLFQEGIKQSDIARSLNLSRQLVSKAIKRYKESGSNNDRPGRGRKRSANTAANRRKIKGRIQRNPRLSARKIAKAVGISKSSTHRVLKNGLQLKAYKFQEAHLLDDDKKASSWACREFGHYVSQCPQLENSMDTGTGICFRCGSTEHSSKSCRARLPPGSAVDWSSKKKRALCRDDGETVISVVIYQGPQGEDASFVLPASPLTRIDPHSPVTL</sequence>
<dbReference type="AlphaFoldDB" id="A0A7R9FQX6"/>
<dbReference type="Gene3D" id="1.10.10.60">
    <property type="entry name" value="Homeodomain-like"/>
    <property type="match status" value="1"/>
</dbReference>
<dbReference type="Gene3D" id="4.10.60.10">
    <property type="entry name" value="Zinc finger, CCHC-type"/>
    <property type="match status" value="1"/>
</dbReference>
<dbReference type="EMBL" id="CAJPEV010003692">
    <property type="protein sequence ID" value="CAG0900337.1"/>
    <property type="molecule type" value="Genomic_DNA"/>
</dbReference>
<evidence type="ECO:0000313" key="5">
    <source>
        <dbReference type="EMBL" id="CAD7251638.1"/>
    </source>
</evidence>
<feature type="compositionally biased region" description="Basic residues" evidence="3">
    <location>
        <begin position="53"/>
        <end position="67"/>
    </location>
</feature>
<dbReference type="PANTHER" id="PTHR46068">
    <property type="entry name" value="PROTEIN CBG27172"/>
    <property type="match status" value="1"/>
</dbReference>
<feature type="region of interest" description="Disordered" evidence="3">
    <location>
        <begin position="40"/>
        <end position="67"/>
    </location>
</feature>
<proteinExistence type="predicted"/>
<dbReference type="GO" id="GO:0008270">
    <property type="term" value="F:zinc ion binding"/>
    <property type="evidence" value="ECO:0007669"/>
    <property type="project" value="InterPro"/>
</dbReference>
<keyword evidence="6" id="KW-1185">Reference proteome</keyword>
<gene>
    <name evidence="5" type="ORF">DSTB1V02_LOCUS11400</name>
</gene>
<dbReference type="InterPro" id="IPR001523">
    <property type="entry name" value="Paired_dom"/>
</dbReference>
<dbReference type="Pfam" id="PF13565">
    <property type="entry name" value="HTH_32"/>
    <property type="match status" value="1"/>
</dbReference>
<name>A0A7R9FQX6_9CRUS</name>
<protein>
    <recommendedName>
        <fullName evidence="4">Paired domain-containing protein</fullName>
    </recommendedName>
</protein>
<feature type="domain" description="Paired" evidence="4">
    <location>
        <begin position="1"/>
        <end position="101"/>
    </location>
</feature>
<dbReference type="SUPFAM" id="SSF57756">
    <property type="entry name" value="Retrovirus zinc finger-like domains"/>
    <property type="match status" value="1"/>
</dbReference>